<sequence>MERKMVRNQLYVTVPNLFRCPISLDVMKSPVSLCTGVTYDRSSIQHWLESGHDTCPATMQILTTKEFVPNLTLHRLINLWSRQPTMPEQEVRVLIDKIKSQGENESEKGCFDCLEKIAEFASGCEENRRFLASYGGFLETIVCVLNRKREEIVVLELVVKVLNLILKENGVKEKLNQLILSSSNCLSSLFEILRKGSLDSKIQSIKILDSISLDDASKRRVLETDNFFSVLFDHLKTDYQALTDAVLSILITVTVTRSVKAQLVRLGLVQVVTNILSNSSSQIPTVEKAIKLLSIIATCSEGRFAVSEEPRCAGRVLERIMKVSKTAREDAVVMLWSMCCVYKDTRVKEEVVKSNGLTKVLLVMQSENDGIVRRMCGDLVKVLGRKNCGLGNYETKTTHIMPY</sequence>
<organism evidence="1 2">
    <name type="scientific">Melia azedarach</name>
    <name type="common">Chinaberry tree</name>
    <dbReference type="NCBI Taxonomy" id="155640"/>
    <lineage>
        <taxon>Eukaryota</taxon>
        <taxon>Viridiplantae</taxon>
        <taxon>Streptophyta</taxon>
        <taxon>Embryophyta</taxon>
        <taxon>Tracheophyta</taxon>
        <taxon>Spermatophyta</taxon>
        <taxon>Magnoliopsida</taxon>
        <taxon>eudicotyledons</taxon>
        <taxon>Gunneridae</taxon>
        <taxon>Pentapetalae</taxon>
        <taxon>rosids</taxon>
        <taxon>malvids</taxon>
        <taxon>Sapindales</taxon>
        <taxon>Meliaceae</taxon>
        <taxon>Melia</taxon>
    </lineage>
</organism>
<dbReference type="EMBL" id="CM051407">
    <property type="protein sequence ID" value="KAJ4700926.1"/>
    <property type="molecule type" value="Genomic_DNA"/>
</dbReference>
<accession>A0ACC1WP53</accession>
<keyword evidence="1" id="KW-0808">Transferase</keyword>
<evidence type="ECO:0000313" key="2">
    <source>
        <dbReference type="Proteomes" id="UP001164539"/>
    </source>
</evidence>
<comment type="caution">
    <text evidence="1">The sequence shown here is derived from an EMBL/GenBank/DDBJ whole genome shotgun (WGS) entry which is preliminary data.</text>
</comment>
<dbReference type="Proteomes" id="UP001164539">
    <property type="component" value="Chromosome 14"/>
</dbReference>
<protein>
    <submittedName>
        <fullName evidence="1">RING-type E3 ubiquitin transferase</fullName>
    </submittedName>
</protein>
<proteinExistence type="predicted"/>
<gene>
    <name evidence="1" type="ORF">OWV82_024240</name>
</gene>
<keyword evidence="2" id="KW-1185">Reference proteome</keyword>
<evidence type="ECO:0000313" key="1">
    <source>
        <dbReference type="EMBL" id="KAJ4700926.1"/>
    </source>
</evidence>
<name>A0ACC1WP53_MELAZ</name>
<reference evidence="1 2" key="1">
    <citation type="journal article" date="2023" name="Science">
        <title>Complex scaffold remodeling in plant triterpene biosynthesis.</title>
        <authorList>
            <person name="De La Pena R."/>
            <person name="Hodgson H."/>
            <person name="Liu J.C."/>
            <person name="Stephenson M.J."/>
            <person name="Martin A.C."/>
            <person name="Owen C."/>
            <person name="Harkess A."/>
            <person name="Leebens-Mack J."/>
            <person name="Jimenez L.E."/>
            <person name="Osbourn A."/>
            <person name="Sattely E.S."/>
        </authorList>
    </citation>
    <scope>NUCLEOTIDE SEQUENCE [LARGE SCALE GENOMIC DNA]</scope>
    <source>
        <strain evidence="2">cv. JPN11</strain>
        <tissue evidence="1">Leaf</tissue>
    </source>
</reference>